<keyword evidence="4" id="KW-1185">Reference proteome</keyword>
<evidence type="ECO:0000313" key="4">
    <source>
        <dbReference type="Proteomes" id="UP000001514"/>
    </source>
</evidence>
<feature type="region of interest" description="Disordered" evidence="1">
    <location>
        <begin position="96"/>
        <end position="235"/>
    </location>
</feature>
<feature type="compositionally biased region" description="Polar residues" evidence="1">
    <location>
        <begin position="126"/>
        <end position="139"/>
    </location>
</feature>
<dbReference type="InParanoid" id="D8RLE0"/>
<dbReference type="Pfam" id="PF13902">
    <property type="entry name" value="R3H-assoc"/>
    <property type="match status" value="1"/>
</dbReference>
<name>D8RLE0_SELML</name>
<dbReference type="PANTHER" id="PTHR32019">
    <property type="entry name" value="R3H DOMAIN-CONTAINING PROTEIN 4"/>
    <property type="match status" value="1"/>
</dbReference>
<feature type="region of interest" description="Disordered" evidence="1">
    <location>
        <begin position="251"/>
        <end position="323"/>
    </location>
</feature>
<feature type="compositionally biased region" description="Low complexity" evidence="1">
    <location>
        <begin position="164"/>
        <end position="173"/>
    </location>
</feature>
<dbReference type="InterPro" id="IPR025952">
    <property type="entry name" value="R3H-assoc_dom"/>
</dbReference>
<proteinExistence type="predicted"/>
<dbReference type="EMBL" id="GL377583">
    <property type="protein sequence ID" value="EFJ26903.1"/>
    <property type="molecule type" value="Genomic_DNA"/>
</dbReference>
<dbReference type="Proteomes" id="UP000001514">
    <property type="component" value="Unassembled WGS sequence"/>
</dbReference>
<dbReference type="SUPFAM" id="SSF82708">
    <property type="entry name" value="R3H domain"/>
    <property type="match status" value="1"/>
</dbReference>
<feature type="compositionally biased region" description="Low complexity" evidence="1">
    <location>
        <begin position="182"/>
        <end position="207"/>
    </location>
</feature>
<evidence type="ECO:0000256" key="1">
    <source>
        <dbReference type="SAM" id="MobiDB-lite"/>
    </source>
</evidence>
<dbReference type="InterPro" id="IPR039629">
    <property type="entry name" value="R3HDM4"/>
</dbReference>
<dbReference type="InterPro" id="IPR036867">
    <property type="entry name" value="R3H_dom_sf"/>
</dbReference>
<dbReference type="Gramene" id="EFJ26903">
    <property type="protein sequence ID" value="EFJ26903"/>
    <property type="gene ID" value="SELMODRAFT_412760"/>
</dbReference>
<gene>
    <name evidence="3" type="ORF">SELMODRAFT_412760</name>
</gene>
<dbReference type="KEGG" id="smo:SELMODRAFT_412760"/>
<dbReference type="CDD" id="cd02325">
    <property type="entry name" value="R3H"/>
    <property type="match status" value="1"/>
</dbReference>
<dbReference type="PANTHER" id="PTHR32019:SF2">
    <property type="entry name" value="R3H DOMAIN-CONTAINING PROTEIN 4"/>
    <property type="match status" value="1"/>
</dbReference>
<accession>D8RLE0</accession>
<organism evidence="4">
    <name type="scientific">Selaginella moellendorffii</name>
    <name type="common">Spikemoss</name>
    <dbReference type="NCBI Taxonomy" id="88036"/>
    <lineage>
        <taxon>Eukaryota</taxon>
        <taxon>Viridiplantae</taxon>
        <taxon>Streptophyta</taxon>
        <taxon>Embryophyta</taxon>
        <taxon>Tracheophyta</taxon>
        <taxon>Lycopodiopsida</taxon>
        <taxon>Selaginellales</taxon>
        <taxon>Selaginellaceae</taxon>
        <taxon>Selaginella</taxon>
    </lineage>
</organism>
<evidence type="ECO:0000259" key="2">
    <source>
        <dbReference type="Pfam" id="PF13902"/>
    </source>
</evidence>
<dbReference type="AlphaFoldDB" id="D8RLE0"/>
<dbReference type="HOGENOM" id="CLU_416463_0_0_1"/>
<evidence type="ECO:0000313" key="3">
    <source>
        <dbReference type="EMBL" id="EFJ26903.1"/>
    </source>
</evidence>
<reference evidence="3 4" key="1">
    <citation type="journal article" date="2011" name="Science">
        <title>The Selaginella genome identifies genetic changes associated with the evolution of vascular plants.</title>
        <authorList>
            <person name="Banks J.A."/>
            <person name="Nishiyama T."/>
            <person name="Hasebe M."/>
            <person name="Bowman J.L."/>
            <person name="Gribskov M."/>
            <person name="dePamphilis C."/>
            <person name="Albert V.A."/>
            <person name="Aono N."/>
            <person name="Aoyama T."/>
            <person name="Ambrose B.A."/>
            <person name="Ashton N.W."/>
            <person name="Axtell M.J."/>
            <person name="Barker E."/>
            <person name="Barker M.S."/>
            <person name="Bennetzen J.L."/>
            <person name="Bonawitz N.D."/>
            <person name="Chapple C."/>
            <person name="Cheng C."/>
            <person name="Correa L.G."/>
            <person name="Dacre M."/>
            <person name="DeBarry J."/>
            <person name="Dreyer I."/>
            <person name="Elias M."/>
            <person name="Engstrom E.M."/>
            <person name="Estelle M."/>
            <person name="Feng L."/>
            <person name="Finet C."/>
            <person name="Floyd S.K."/>
            <person name="Frommer W.B."/>
            <person name="Fujita T."/>
            <person name="Gramzow L."/>
            <person name="Gutensohn M."/>
            <person name="Harholt J."/>
            <person name="Hattori M."/>
            <person name="Heyl A."/>
            <person name="Hirai T."/>
            <person name="Hiwatashi Y."/>
            <person name="Ishikawa M."/>
            <person name="Iwata M."/>
            <person name="Karol K.G."/>
            <person name="Koehler B."/>
            <person name="Kolukisaoglu U."/>
            <person name="Kubo M."/>
            <person name="Kurata T."/>
            <person name="Lalonde S."/>
            <person name="Li K."/>
            <person name="Li Y."/>
            <person name="Litt A."/>
            <person name="Lyons E."/>
            <person name="Manning G."/>
            <person name="Maruyama T."/>
            <person name="Michael T.P."/>
            <person name="Mikami K."/>
            <person name="Miyazaki S."/>
            <person name="Morinaga S."/>
            <person name="Murata T."/>
            <person name="Mueller-Roeber B."/>
            <person name="Nelson D.R."/>
            <person name="Obara M."/>
            <person name="Oguri Y."/>
            <person name="Olmstead R.G."/>
            <person name="Onodera N."/>
            <person name="Petersen B.L."/>
            <person name="Pils B."/>
            <person name="Prigge M."/>
            <person name="Rensing S.A."/>
            <person name="Riano-Pachon D.M."/>
            <person name="Roberts A.W."/>
            <person name="Sato Y."/>
            <person name="Scheller H.V."/>
            <person name="Schulz B."/>
            <person name="Schulz C."/>
            <person name="Shakirov E.V."/>
            <person name="Shibagaki N."/>
            <person name="Shinohara N."/>
            <person name="Shippen D.E."/>
            <person name="Soerensen I."/>
            <person name="Sotooka R."/>
            <person name="Sugimoto N."/>
            <person name="Sugita M."/>
            <person name="Sumikawa N."/>
            <person name="Tanurdzic M."/>
            <person name="Theissen G."/>
            <person name="Ulvskov P."/>
            <person name="Wakazuki S."/>
            <person name="Weng J.K."/>
            <person name="Willats W.W."/>
            <person name="Wipf D."/>
            <person name="Wolf P.G."/>
            <person name="Yang L."/>
            <person name="Zimmer A.D."/>
            <person name="Zhu Q."/>
            <person name="Mitros T."/>
            <person name="Hellsten U."/>
            <person name="Loque D."/>
            <person name="Otillar R."/>
            <person name="Salamov A."/>
            <person name="Schmutz J."/>
            <person name="Shapiro H."/>
            <person name="Lindquist E."/>
            <person name="Lucas S."/>
            <person name="Rokhsar D."/>
            <person name="Grigoriev I.V."/>
        </authorList>
    </citation>
    <scope>NUCLEOTIDE SEQUENCE [LARGE SCALE GENOMIC DNA]</scope>
</reference>
<dbReference type="eggNOG" id="ENOG502QQ6J">
    <property type="taxonomic scope" value="Eukaryota"/>
</dbReference>
<sequence length="659" mass="70580">MGNSSILEEEGYGGGGGDSVLWAPGSPRLSFSRDFVQSDVFTPSSARKDPALIPSASSADFDFGMLALLRGGAADGEEGVELIQNGKLLPIDRSAAAPPRAAAAVNGPEEAEAPRSSIGSDAEIAQITSAHESDQSQPPRHQVPPKSPASSRWKDLLTLNFMRSSSSSSSSLSIETEPLNHSSSSSSSKLGSSSSSSRLKLLFRSSSAGAGSRQHQQQLDAQIEPSLGRSASESKVSTCCNNLRVADGDLVVRRPPSKSDSSSSQNAVISVPAETGDDPKSTGAIQRRRTRSCSSSNPHPSPAPNPRRKALAEVKATACSPSAMRSNAANYQRLGPKQANPSNPHQILPTIKNSSSMDGWRVYSERMSNASSNGGSSVVGGSNNHGVKVAEVLHMEVCMGQSMVVSKVTRAAKAFTKKENAPGKISQILGALEGEGVYAEAEERVREACADGKMSNRRLKRWVNDRLLRELAPPLDSIEIGGLFAPPPWGERNYQTPLEKLTEGGGAAMAAAWEPFRDNVDMDYQADVLRKLEKTGKRKEAAALCAWRAVDHNARDALKRLSDSPLLPILENQLLEFVSGRDDELVLEMPAPHHRLLLHGLSQFHGLASQSEPAPPPPRVHITKRTNCRSEAAKDSGLNLMKFLQDCRHPPVLPPTFRL</sequence>
<dbReference type="Gene3D" id="3.30.1370.50">
    <property type="entry name" value="R3H-like domain"/>
    <property type="match status" value="1"/>
</dbReference>
<protein>
    <recommendedName>
        <fullName evidence="2">R3H-associated N-terminal domain-containing protein</fullName>
    </recommendedName>
</protein>
<dbReference type="GO" id="GO:0003676">
    <property type="term" value="F:nucleic acid binding"/>
    <property type="evidence" value="ECO:0007669"/>
    <property type="project" value="InterPro"/>
</dbReference>
<feature type="domain" description="R3H-associated N-terminal" evidence="2">
    <location>
        <begin position="444"/>
        <end position="560"/>
    </location>
</feature>